<proteinExistence type="predicted"/>
<dbReference type="InterPro" id="IPR027417">
    <property type="entry name" value="P-loop_NTPase"/>
</dbReference>
<evidence type="ECO:0000313" key="2">
    <source>
        <dbReference type="Proteomes" id="UP000244910"/>
    </source>
</evidence>
<keyword evidence="2" id="KW-1185">Reference proteome</keyword>
<sequence length="513" mass="60304">MKEFNVTGLCIPEKHFMVDISGKIKKIIEMIDKGDYFTINRPRQFGKTTIFNQLVEELSKKYIVIKTSFEGIGDDIFQTEEKFCEIIFNIFARSVRFTNKELYDKLKSYGEKTRNFNDLSENITDMIDKYNNDMVLIIDEVDKSSGNRVFMQFLGVLRNKYLAMASKEDITFKSVILGGVNDIKNIKLKIREEKDRAFNSPWNIAADFKVDMSFSKEEIKTMLNEYVNETKLDMDVELLSGEIRNFTSGYPYLVSRLCKNIDEYLGREWTLKGLKKSIKMALNEHNTLFDDVIKNIENYSEIKTVVYQILVEGKQIPYNPFAYEKALMYGILSEDTGRLIMNNKIFEMLIYDYLIAQRDVQKAASKLTQIDKDEVLDAEELNMEKVLLKFQEFMYEQYREEDEHFYETNGRLIFLAYLKPILNGKGFSFVEPQTRKNKRMDVVITYGNKKYIVELKIWNGEAYREKGVHQLAEYMTEQGVKEGYLLTFNFNKNKKCTAGWIKEEEKNIFEVMV</sequence>
<organism evidence="1 2">
    <name type="scientific">Clostridium drakei</name>
    <dbReference type="NCBI Taxonomy" id="332101"/>
    <lineage>
        <taxon>Bacteria</taxon>
        <taxon>Bacillati</taxon>
        <taxon>Bacillota</taxon>
        <taxon>Clostridia</taxon>
        <taxon>Eubacteriales</taxon>
        <taxon>Clostridiaceae</taxon>
        <taxon>Clostridium</taxon>
    </lineage>
</organism>
<dbReference type="RefSeq" id="WP_032078002.1">
    <property type="nucleotide sequence ID" value="NZ_CP020953.1"/>
</dbReference>
<dbReference type="SUPFAM" id="SSF52980">
    <property type="entry name" value="Restriction endonuclease-like"/>
    <property type="match status" value="1"/>
</dbReference>
<dbReference type="OrthoDB" id="5486659at2"/>
<dbReference type="Proteomes" id="UP000244910">
    <property type="component" value="Chromosome"/>
</dbReference>
<gene>
    <name evidence="1" type="ORF">B9W14_08495</name>
</gene>
<reference evidence="2" key="1">
    <citation type="submission" date="2017-04" db="EMBL/GenBank/DDBJ databases">
        <authorList>
            <person name="Song Y."/>
            <person name="Cho B.-K."/>
        </authorList>
    </citation>
    <scope>NUCLEOTIDE SEQUENCE [LARGE SCALE GENOMIC DNA]</scope>
    <source>
        <strain evidence="2">SL1</strain>
    </source>
</reference>
<dbReference type="EMBL" id="CP020953">
    <property type="protein sequence ID" value="AWI04529.1"/>
    <property type="molecule type" value="Genomic_DNA"/>
</dbReference>
<dbReference type="Pfam" id="PF14516">
    <property type="entry name" value="AAA_35"/>
    <property type="match status" value="1"/>
</dbReference>
<protein>
    <submittedName>
        <fullName evidence="1">AAA family ATPase</fullName>
    </submittedName>
</protein>
<name>A0A2U8DPG2_9CLOT</name>
<accession>A0A2U8DPG2</accession>
<dbReference type="KEGG" id="cdrk:B9W14_08495"/>
<dbReference type="SUPFAM" id="SSF52540">
    <property type="entry name" value="P-loop containing nucleoside triphosphate hydrolases"/>
    <property type="match status" value="1"/>
</dbReference>
<dbReference type="Gene3D" id="3.40.50.300">
    <property type="entry name" value="P-loop containing nucleotide triphosphate hydrolases"/>
    <property type="match status" value="1"/>
</dbReference>
<evidence type="ECO:0000313" key="1">
    <source>
        <dbReference type="EMBL" id="AWI04529.1"/>
    </source>
</evidence>
<dbReference type="AlphaFoldDB" id="A0A2U8DPG2"/>
<dbReference type="InterPro" id="IPR011335">
    <property type="entry name" value="Restrct_endonuc-II-like"/>
</dbReference>